<evidence type="ECO:0000256" key="1">
    <source>
        <dbReference type="ARBA" id="ARBA00004370"/>
    </source>
</evidence>
<evidence type="ECO:0000313" key="9">
    <source>
        <dbReference type="Proteomes" id="UP000451471"/>
    </source>
</evidence>
<dbReference type="PANTHER" id="PTHR34192">
    <property type="entry name" value="PLASTOCYANIN MAJOR ISOFORM, CHLOROPLASTIC-RELATED"/>
    <property type="match status" value="1"/>
</dbReference>
<dbReference type="InterPro" id="IPR008972">
    <property type="entry name" value="Cupredoxin"/>
</dbReference>
<comment type="caution">
    <text evidence="8">The sequence shown here is derived from an EMBL/GenBank/DDBJ whole genome shotgun (WGS) entry which is preliminary data.</text>
</comment>
<evidence type="ECO:0000259" key="7">
    <source>
        <dbReference type="Pfam" id="PF00127"/>
    </source>
</evidence>
<dbReference type="EMBL" id="WSZK01000022">
    <property type="protein sequence ID" value="MWG35377.1"/>
    <property type="molecule type" value="Genomic_DNA"/>
</dbReference>
<dbReference type="GO" id="GO:0005507">
    <property type="term" value="F:copper ion binding"/>
    <property type="evidence" value="ECO:0007669"/>
    <property type="project" value="InterPro"/>
</dbReference>
<dbReference type="Proteomes" id="UP000451471">
    <property type="component" value="Unassembled WGS sequence"/>
</dbReference>
<dbReference type="PROSITE" id="PS00196">
    <property type="entry name" value="COPPER_BLUE"/>
    <property type="match status" value="1"/>
</dbReference>
<organism evidence="8 9">
    <name type="scientific">Halomarina oriensis</name>
    <dbReference type="NCBI Taxonomy" id="671145"/>
    <lineage>
        <taxon>Archaea</taxon>
        <taxon>Methanobacteriati</taxon>
        <taxon>Methanobacteriota</taxon>
        <taxon>Stenosarchaea group</taxon>
        <taxon>Halobacteria</taxon>
        <taxon>Halobacteriales</taxon>
        <taxon>Natronomonadaceae</taxon>
        <taxon>Halomarina</taxon>
    </lineage>
</organism>
<keyword evidence="5" id="KW-0186">Copper</keyword>
<dbReference type="Gene3D" id="2.60.40.420">
    <property type="entry name" value="Cupredoxins - blue copper proteins"/>
    <property type="match status" value="1"/>
</dbReference>
<dbReference type="GO" id="GO:0009055">
    <property type="term" value="F:electron transfer activity"/>
    <property type="evidence" value="ECO:0007669"/>
    <property type="project" value="InterPro"/>
</dbReference>
<evidence type="ECO:0000256" key="3">
    <source>
        <dbReference type="ARBA" id="ARBA00022723"/>
    </source>
</evidence>
<dbReference type="GO" id="GO:0016020">
    <property type="term" value="C:membrane"/>
    <property type="evidence" value="ECO:0007669"/>
    <property type="project" value="UniProtKB-SubCell"/>
</dbReference>
<feature type="domain" description="Blue (type 1) copper" evidence="7">
    <location>
        <begin position="37"/>
        <end position="136"/>
    </location>
</feature>
<gene>
    <name evidence="8" type="ORF">GQS65_12930</name>
</gene>
<proteinExistence type="predicted"/>
<sequence length="136" mass="14470">MNRRQMLKLSGSALVATAIAGCSSNSNPDGTTRVSMNEDFAFDPKRLTVSAGTTVRWVNDSDVGHTVTAYGDRIPTEAAYFASGGFESERAARNDVSGGLLATGDTYEHTFDITGTYEYVCIPHESSGMTGTVTVE</sequence>
<dbReference type="PROSITE" id="PS51257">
    <property type="entry name" value="PROKAR_LIPOPROTEIN"/>
    <property type="match status" value="1"/>
</dbReference>
<dbReference type="InterPro" id="IPR028871">
    <property type="entry name" value="BlueCu_1_BS"/>
</dbReference>
<accession>A0A6B0GPE9</accession>
<name>A0A6B0GPE9_9EURY</name>
<dbReference type="Pfam" id="PF00127">
    <property type="entry name" value="Copper-bind"/>
    <property type="match status" value="1"/>
</dbReference>
<dbReference type="PANTHER" id="PTHR34192:SF10">
    <property type="entry name" value="PLASTOCYANIN MAJOR ISOFORM, CHLOROPLASTIC-RELATED"/>
    <property type="match status" value="1"/>
</dbReference>
<dbReference type="CDD" id="cd04220">
    <property type="entry name" value="Halocyanin"/>
    <property type="match status" value="1"/>
</dbReference>
<dbReference type="InterPro" id="IPR000923">
    <property type="entry name" value="BlueCu_1"/>
</dbReference>
<keyword evidence="2" id="KW-0813">Transport</keyword>
<dbReference type="AlphaFoldDB" id="A0A6B0GPE9"/>
<reference evidence="8 9" key="1">
    <citation type="submission" date="2019-12" db="EMBL/GenBank/DDBJ databases">
        <title>Halocatena pleomorpha gen. nov. sp. nov., an extremely halophilic archaeon of family Halobacteriaceae isolated from saltpan soil.</title>
        <authorList>
            <person name="Pal Y."/>
            <person name="Verma A."/>
            <person name="Krishnamurthi S."/>
            <person name="Kumar P."/>
        </authorList>
    </citation>
    <scope>NUCLEOTIDE SEQUENCE [LARGE SCALE GENOMIC DNA]</scope>
    <source>
        <strain evidence="8 9">JCM 16495</strain>
    </source>
</reference>
<evidence type="ECO:0000256" key="4">
    <source>
        <dbReference type="ARBA" id="ARBA00022982"/>
    </source>
</evidence>
<evidence type="ECO:0000256" key="6">
    <source>
        <dbReference type="ARBA" id="ARBA00023136"/>
    </source>
</evidence>
<keyword evidence="4" id="KW-0249">Electron transport</keyword>
<evidence type="ECO:0000313" key="8">
    <source>
        <dbReference type="EMBL" id="MWG35377.1"/>
    </source>
</evidence>
<evidence type="ECO:0000256" key="5">
    <source>
        <dbReference type="ARBA" id="ARBA00023008"/>
    </source>
</evidence>
<keyword evidence="9" id="KW-1185">Reference proteome</keyword>
<protein>
    <submittedName>
        <fullName evidence="8">Copper-binding protein</fullName>
    </submittedName>
</protein>
<evidence type="ECO:0000256" key="2">
    <source>
        <dbReference type="ARBA" id="ARBA00022448"/>
    </source>
</evidence>
<keyword evidence="6" id="KW-0472">Membrane</keyword>
<dbReference type="OrthoDB" id="4392at2157"/>
<keyword evidence="3" id="KW-0479">Metal-binding</keyword>
<dbReference type="SUPFAM" id="SSF49503">
    <property type="entry name" value="Cupredoxins"/>
    <property type="match status" value="1"/>
</dbReference>
<comment type="subcellular location">
    <subcellularLocation>
        <location evidence="1">Membrane</location>
    </subcellularLocation>
</comment>